<comment type="caution">
    <text evidence="1">The sequence shown here is derived from an EMBL/GenBank/DDBJ whole genome shotgun (WGS) entry which is preliminary data.</text>
</comment>
<dbReference type="AlphaFoldDB" id="A0A8X8ZZZ7"/>
<dbReference type="EMBL" id="PNBA02000005">
    <property type="protein sequence ID" value="KAG6423582.1"/>
    <property type="molecule type" value="Genomic_DNA"/>
</dbReference>
<evidence type="ECO:0000313" key="1">
    <source>
        <dbReference type="EMBL" id="KAG6423582.1"/>
    </source>
</evidence>
<evidence type="ECO:0000313" key="3">
    <source>
        <dbReference type="Proteomes" id="UP000298416"/>
    </source>
</evidence>
<protein>
    <submittedName>
        <fullName evidence="1">Uncharacterized protein</fullName>
    </submittedName>
</protein>
<evidence type="ECO:0000313" key="2">
    <source>
        <dbReference type="EMBL" id="KAG6437446.1"/>
    </source>
</evidence>
<dbReference type="EMBL" id="PNBA02000001">
    <property type="protein sequence ID" value="KAG6437446.1"/>
    <property type="molecule type" value="Genomic_DNA"/>
</dbReference>
<keyword evidence="3" id="KW-1185">Reference proteome</keyword>
<organism evidence="1">
    <name type="scientific">Salvia splendens</name>
    <name type="common">Scarlet sage</name>
    <dbReference type="NCBI Taxonomy" id="180675"/>
    <lineage>
        <taxon>Eukaryota</taxon>
        <taxon>Viridiplantae</taxon>
        <taxon>Streptophyta</taxon>
        <taxon>Embryophyta</taxon>
        <taxon>Tracheophyta</taxon>
        <taxon>Spermatophyta</taxon>
        <taxon>Magnoliopsida</taxon>
        <taxon>eudicotyledons</taxon>
        <taxon>Gunneridae</taxon>
        <taxon>Pentapetalae</taxon>
        <taxon>asterids</taxon>
        <taxon>lamiids</taxon>
        <taxon>Lamiales</taxon>
        <taxon>Lamiaceae</taxon>
        <taxon>Nepetoideae</taxon>
        <taxon>Mentheae</taxon>
        <taxon>Salviinae</taxon>
        <taxon>Salvia</taxon>
        <taxon>Salvia subgen. Calosphace</taxon>
        <taxon>core Calosphace</taxon>
    </lineage>
</organism>
<name>A0A8X8ZZZ7_SALSN</name>
<reference evidence="1" key="1">
    <citation type="submission" date="2018-01" db="EMBL/GenBank/DDBJ databases">
        <authorList>
            <person name="Mao J.F."/>
        </authorList>
    </citation>
    <scope>NUCLEOTIDE SEQUENCE</scope>
    <source>
        <strain evidence="1">Huo1</strain>
        <tissue evidence="1">Leaf</tissue>
    </source>
</reference>
<reference evidence="1" key="2">
    <citation type="submission" date="2020-08" db="EMBL/GenBank/DDBJ databases">
        <title>Plant Genome Project.</title>
        <authorList>
            <person name="Zhang R.-G."/>
        </authorList>
    </citation>
    <scope>NUCLEOTIDE SEQUENCE</scope>
    <source>
        <strain evidence="1">Huo1</strain>
        <tissue evidence="1">Leaf</tissue>
    </source>
</reference>
<accession>A0A8X8ZZZ7</accession>
<dbReference type="Proteomes" id="UP000298416">
    <property type="component" value="Unassembled WGS sequence"/>
</dbReference>
<proteinExistence type="predicted"/>
<sequence>MTQWSRSGRGTPSSVSWFLQHLLQSVDPAQKLYTTMRLWEFPDQYLVEPTDGSSASILAVSHLDGSMNLIGNFIP</sequence>
<gene>
    <name evidence="2" type="ORF">SASPL_102363</name>
    <name evidence="1" type="ORF">SASPL_113983</name>
</gene>